<dbReference type="Pfam" id="PF00535">
    <property type="entry name" value="Glycos_transf_2"/>
    <property type="match status" value="1"/>
</dbReference>
<dbReference type="Proteomes" id="UP000033121">
    <property type="component" value="Unassembled WGS sequence"/>
</dbReference>
<name>A0A0E9N5F2_9BACT</name>
<reference evidence="2 3" key="1">
    <citation type="submission" date="2015-04" db="EMBL/GenBank/DDBJ databases">
        <title>Whole genome shotgun sequence of Flavihumibacter petaseus NBRC 106054.</title>
        <authorList>
            <person name="Miyazawa S."/>
            <person name="Hosoyama A."/>
            <person name="Hashimoto M."/>
            <person name="Noguchi M."/>
            <person name="Tsuchikane K."/>
            <person name="Ohji S."/>
            <person name="Yamazoe A."/>
            <person name="Ichikawa N."/>
            <person name="Kimura A."/>
            <person name="Fujita N."/>
        </authorList>
    </citation>
    <scope>NUCLEOTIDE SEQUENCE [LARGE SCALE GENOMIC DNA]</scope>
    <source>
        <strain evidence="2 3">NBRC 106054</strain>
    </source>
</reference>
<keyword evidence="2" id="KW-0808">Transferase</keyword>
<comment type="caution">
    <text evidence="2">The sequence shown here is derived from an EMBL/GenBank/DDBJ whole genome shotgun (WGS) entry which is preliminary data.</text>
</comment>
<dbReference type="SUPFAM" id="SSF53448">
    <property type="entry name" value="Nucleotide-diphospho-sugar transferases"/>
    <property type="match status" value="1"/>
</dbReference>
<dbReference type="PANTHER" id="PTHR43685:SF2">
    <property type="entry name" value="GLYCOSYLTRANSFERASE 2-LIKE DOMAIN-CONTAINING PROTEIN"/>
    <property type="match status" value="1"/>
</dbReference>
<dbReference type="STRING" id="1220578.FPE01S_04_04460"/>
<protein>
    <submittedName>
        <fullName evidence="2">Putative glycosyltransferase</fullName>
    </submittedName>
</protein>
<dbReference type="GO" id="GO:0016740">
    <property type="term" value="F:transferase activity"/>
    <property type="evidence" value="ECO:0007669"/>
    <property type="project" value="UniProtKB-KW"/>
</dbReference>
<dbReference type="EMBL" id="BBWV01000004">
    <property type="protein sequence ID" value="GAO45202.1"/>
    <property type="molecule type" value="Genomic_DNA"/>
</dbReference>
<evidence type="ECO:0000313" key="3">
    <source>
        <dbReference type="Proteomes" id="UP000033121"/>
    </source>
</evidence>
<dbReference type="InterPro" id="IPR029044">
    <property type="entry name" value="Nucleotide-diphossugar_trans"/>
</dbReference>
<dbReference type="RefSeq" id="WP_046371154.1">
    <property type="nucleotide sequence ID" value="NZ_BBWV01000004.1"/>
</dbReference>
<dbReference type="OrthoDB" id="9815829at2"/>
<evidence type="ECO:0000313" key="2">
    <source>
        <dbReference type="EMBL" id="GAO45202.1"/>
    </source>
</evidence>
<dbReference type="Gene3D" id="3.90.550.10">
    <property type="entry name" value="Spore Coat Polysaccharide Biosynthesis Protein SpsA, Chain A"/>
    <property type="match status" value="1"/>
</dbReference>
<feature type="domain" description="Glycosyltransferase 2-like" evidence="1">
    <location>
        <begin position="24"/>
        <end position="190"/>
    </location>
</feature>
<dbReference type="PANTHER" id="PTHR43685">
    <property type="entry name" value="GLYCOSYLTRANSFERASE"/>
    <property type="match status" value="1"/>
</dbReference>
<proteinExistence type="predicted"/>
<dbReference type="InterPro" id="IPR001173">
    <property type="entry name" value="Glyco_trans_2-like"/>
</dbReference>
<keyword evidence="3" id="KW-1185">Reference proteome</keyword>
<gene>
    <name evidence="2" type="ORF">FPE01S_04_04460</name>
</gene>
<organism evidence="2 3">
    <name type="scientific">Flavihumibacter petaseus NBRC 106054</name>
    <dbReference type="NCBI Taxonomy" id="1220578"/>
    <lineage>
        <taxon>Bacteria</taxon>
        <taxon>Pseudomonadati</taxon>
        <taxon>Bacteroidota</taxon>
        <taxon>Chitinophagia</taxon>
        <taxon>Chitinophagales</taxon>
        <taxon>Chitinophagaceae</taxon>
        <taxon>Flavihumibacter</taxon>
    </lineage>
</organism>
<sequence length="332" mass="38201">MNTRTPQTPPAILPRSEIKRPRWSVMIPAYNCIQYIQQTIESVLSQDLGVDQMQIEVVDDASTDGDLEQLVKNIGNGRVNYFRQPENKGSLRNFETCLQRATGEYVHLLHGDDLVMDGYYKEMEMLFEAHGHIGSAFCRNSFVDRNGTETGRTKLLLQNPGILPNWLEKISRAVYCQPPAVTVKRSVYEELGGFFGGHYGEDWEMWCRIAAHYPVGYSPVCLAKYRSHPRNISNKSHRTGQSLKDIQHFIKIIQNYLPARIRKTSRNAARENFSNHFAVIAFTNFYGDPFRYLVLSFKSMLMYPSKKSIYFFSRVTLRFLSGARKQADSTQQ</sequence>
<accession>A0A0E9N5F2</accession>
<evidence type="ECO:0000259" key="1">
    <source>
        <dbReference type="Pfam" id="PF00535"/>
    </source>
</evidence>
<dbReference type="InterPro" id="IPR050834">
    <property type="entry name" value="Glycosyltransf_2"/>
</dbReference>
<dbReference type="AlphaFoldDB" id="A0A0E9N5F2"/>